<dbReference type="KEGG" id="vmo:VMUT_1184"/>
<accession>F0QYF6</accession>
<keyword evidence="3" id="KW-1185">Reference proteome</keyword>
<gene>
    <name evidence="2" type="ordered locus">VMUT_1184</name>
</gene>
<feature type="transmembrane region" description="Helical" evidence="1">
    <location>
        <begin position="252"/>
        <end position="272"/>
    </location>
</feature>
<feature type="transmembrane region" description="Helical" evidence="1">
    <location>
        <begin position="123"/>
        <end position="145"/>
    </location>
</feature>
<evidence type="ECO:0000313" key="3">
    <source>
        <dbReference type="Proteomes" id="UP000007485"/>
    </source>
</evidence>
<dbReference type="Proteomes" id="UP000007485">
    <property type="component" value="Chromosome"/>
</dbReference>
<reference evidence="2 3" key="1">
    <citation type="journal article" date="2011" name="J. Bacteriol.">
        <title>Complete genome sequence of 'Vulcanisaeta moutnovskia' strain 768-28, a novel member of the hyperthermophilic crenarchaeal genus vulcanisaeta.</title>
        <authorList>
            <person name="Gumerov V.M."/>
            <person name="Mardanov A.V."/>
            <person name="Beletsky A.V."/>
            <person name="Prokofeva M.I."/>
            <person name="Bonch-Osmolovskaya E.A."/>
            <person name="Ravin N.V."/>
            <person name="Skryabin K.G."/>
        </authorList>
    </citation>
    <scope>NUCLEOTIDE SEQUENCE [LARGE SCALE GENOMIC DNA]</scope>
    <source>
        <strain evidence="2 3">768-28</strain>
    </source>
</reference>
<keyword evidence="1" id="KW-0812">Transmembrane</keyword>
<organism evidence="2 3">
    <name type="scientific">Vulcanisaeta moutnovskia (strain 768-28)</name>
    <dbReference type="NCBI Taxonomy" id="985053"/>
    <lineage>
        <taxon>Archaea</taxon>
        <taxon>Thermoproteota</taxon>
        <taxon>Thermoprotei</taxon>
        <taxon>Thermoproteales</taxon>
        <taxon>Thermoproteaceae</taxon>
        <taxon>Vulcanisaeta</taxon>
    </lineage>
</organism>
<sequence length="276" mass="30265">MSSRSIGYGICPKCGNRGVLIIKELSGGYYAYYRHGKVWHYIGPLSMFHDQLINSLDNEYRESLRKLAMRISATRGTTVNKQIINALVDGLTHVRRGILWLMILSALFYVIALTIVISRITPIARAVGVVNAVISLVLTYVFLLGGFNVLSSIDYARYGMGLSGTYLRFVGISLVMAVDAMYGLSIMTSTMVVPLTVIAGVIIIVSWALIYTAILRSVKYIDLDRAIRIGMVLALMGYSLDLVPGLNAIGPLLQIIGEALIVMDLGIAIARLKRES</sequence>
<dbReference type="eggNOG" id="arCOG03768">
    <property type="taxonomic scope" value="Archaea"/>
</dbReference>
<feature type="transmembrane region" description="Helical" evidence="1">
    <location>
        <begin position="98"/>
        <end position="117"/>
    </location>
</feature>
<feature type="transmembrane region" description="Helical" evidence="1">
    <location>
        <begin position="191"/>
        <end position="214"/>
    </location>
</feature>
<protein>
    <submittedName>
        <fullName evidence="2">Uncharacterized protein</fullName>
    </submittedName>
</protein>
<dbReference type="EMBL" id="CP002529">
    <property type="protein sequence ID" value="ADY01389.1"/>
    <property type="molecule type" value="Genomic_DNA"/>
</dbReference>
<dbReference type="GeneID" id="10288836"/>
<dbReference type="RefSeq" id="WP_013604551.1">
    <property type="nucleotide sequence ID" value="NC_015151.1"/>
</dbReference>
<keyword evidence="1" id="KW-1133">Transmembrane helix</keyword>
<feature type="transmembrane region" description="Helical" evidence="1">
    <location>
        <begin position="166"/>
        <end position="185"/>
    </location>
</feature>
<dbReference type="OrthoDB" id="384377at2157"/>
<dbReference type="STRING" id="985053.VMUT_1184"/>
<proteinExistence type="predicted"/>
<dbReference type="AlphaFoldDB" id="F0QYF6"/>
<keyword evidence="1" id="KW-0472">Membrane</keyword>
<evidence type="ECO:0000313" key="2">
    <source>
        <dbReference type="EMBL" id="ADY01389.1"/>
    </source>
</evidence>
<evidence type="ECO:0000256" key="1">
    <source>
        <dbReference type="SAM" id="Phobius"/>
    </source>
</evidence>
<name>F0QYF6_VULM7</name>
<dbReference type="HOGENOM" id="CLU_1006938_0_0_2"/>